<dbReference type="AlphaFoldDB" id="A0AAV4CB43"/>
<name>A0AAV4CB43_9GAST</name>
<dbReference type="EMBL" id="BLXT01006120">
    <property type="protein sequence ID" value="GFO29078.1"/>
    <property type="molecule type" value="Genomic_DNA"/>
</dbReference>
<keyword evidence="3" id="KW-1185">Reference proteome</keyword>
<accession>A0AAV4CB43</accession>
<gene>
    <name evidence="2" type="ORF">PoB_005558300</name>
</gene>
<organism evidence="2 3">
    <name type="scientific">Plakobranchus ocellatus</name>
    <dbReference type="NCBI Taxonomy" id="259542"/>
    <lineage>
        <taxon>Eukaryota</taxon>
        <taxon>Metazoa</taxon>
        <taxon>Spiralia</taxon>
        <taxon>Lophotrochozoa</taxon>
        <taxon>Mollusca</taxon>
        <taxon>Gastropoda</taxon>
        <taxon>Heterobranchia</taxon>
        <taxon>Euthyneura</taxon>
        <taxon>Panpulmonata</taxon>
        <taxon>Sacoglossa</taxon>
        <taxon>Placobranchoidea</taxon>
        <taxon>Plakobranchidae</taxon>
        <taxon>Plakobranchus</taxon>
    </lineage>
</organism>
<evidence type="ECO:0000313" key="3">
    <source>
        <dbReference type="Proteomes" id="UP000735302"/>
    </source>
</evidence>
<feature type="transmembrane region" description="Helical" evidence="1">
    <location>
        <begin position="108"/>
        <end position="126"/>
    </location>
</feature>
<dbReference type="Proteomes" id="UP000735302">
    <property type="component" value="Unassembled WGS sequence"/>
</dbReference>
<keyword evidence="1" id="KW-1133">Transmembrane helix</keyword>
<evidence type="ECO:0000256" key="1">
    <source>
        <dbReference type="SAM" id="Phobius"/>
    </source>
</evidence>
<comment type="caution">
    <text evidence="2">The sequence shown here is derived from an EMBL/GenBank/DDBJ whole genome shotgun (WGS) entry which is preliminary data.</text>
</comment>
<keyword evidence="1" id="KW-0812">Transmembrane</keyword>
<protein>
    <submittedName>
        <fullName evidence="2">Uncharacterized protein</fullName>
    </submittedName>
</protein>
<keyword evidence="1" id="KW-0472">Membrane</keyword>
<reference evidence="2 3" key="1">
    <citation type="journal article" date="2021" name="Elife">
        <title>Chloroplast acquisition without the gene transfer in kleptoplastic sea slugs, Plakobranchus ocellatus.</title>
        <authorList>
            <person name="Maeda T."/>
            <person name="Takahashi S."/>
            <person name="Yoshida T."/>
            <person name="Shimamura S."/>
            <person name="Takaki Y."/>
            <person name="Nagai Y."/>
            <person name="Toyoda A."/>
            <person name="Suzuki Y."/>
            <person name="Arimoto A."/>
            <person name="Ishii H."/>
            <person name="Satoh N."/>
            <person name="Nishiyama T."/>
            <person name="Hasebe M."/>
            <person name="Maruyama T."/>
            <person name="Minagawa J."/>
            <person name="Obokata J."/>
            <person name="Shigenobu S."/>
        </authorList>
    </citation>
    <scope>NUCLEOTIDE SEQUENCE [LARGE SCALE GENOMIC DNA]</scope>
</reference>
<evidence type="ECO:0000313" key="2">
    <source>
        <dbReference type="EMBL" id="GFO29078.1"/>
    </source>
</evidence>
<proteinExistence type="predicted"/>
<sequence length="128" mass="14922">MHIFRELSLQQHSMWPIQITESARVGVARASPHDKQAGCPAHSKLGIFHTPRCKAYDKRFPLIKKIIAKRDDDDNDDYVHDENGNDDDYDEDDVDVVIMMTIMMRRMVILLMKMIMMMMVGNRSTLRL</sequence>